<dbReference type="PANTHER" id="PTHR46036">
    <property type="entry name" value="LACTOYLGLUTATHIONE LYASE"/>
    <property type="match status" value="1"/>
</dbReference>
<dbReference type="Proteomes" id="UP000001203">
    <property type="component" value="Chromosome circular"/>
</dbReference>
<dbReference type="PROSITE" id="PS51819">
    <property type="entry name" value="VOC"/>
    <property type="match status" value="1"/>
</dbReference>
<sequence length="143" mass="15812">MRILHTMLRVKNLEESLKFYCDVLGMKLIRQKDYPGGEFTLAFVGYGDESDTAVIELTYNWGVDSYDLGNAYGHIALGVDDIYQTCEKIKQQGGNVTREPGPMKHGTTVIAFVEDPNGYKIELIQLGTQGSAKQEKETAGVAS</sequence>
<dbReference type="EMBL" id="CP000806">
    <property type="protein sequence ID" value="ACB52232.1"/>
    <property type="molecule type" value="Genomic_DNA"/>
</dbReference>
<dbReference type="OrthoDB" id="192739at2"/>
<dbReference type="NCBIfam" id="TIGR00068">
    <property type="entry name" value="glyox_I"/>
    <property type="match status" value="1"/>
</dbReference>
<evidence type="ECO:0000256" key="9">
    <source>
        <dbReference type="ARBA" id="ARBA00032460"/>
    </source>
</evidence>
<dbReference type="GO" id="GO:0046872">
    <property type="term" value="F:metal ion binding"/>
    <property type="evidence" value="ECO:0007669"/>
    <property type="project" value="UniProtKB-KW"/>
</dbReference>
<accession>B1WV35</accession>
<feature type="binding site" evidence="13">
    <location>
        <position position="74"/>
    </location>
    <ligand>
        <name>Zn(2+)</name>
        <dbReference type="ChEBI" id="CHEBI:29105"/>
        <note>ligand shared between dimeric partners</note>
    </ligand>
</feature>
<dbReference type="Pfam" id="PF00903">
    <property type="entry name" value="Glyoxalase"/>
    <property type="match status" value="1"/>
</dbReference>
<dbReference type="GO" id="GO:0005737">
    <property type="term" value="C:cytoplasm"/>
    <property type="evidence" value="ECO:0007669"/>
    <property type="project" value="TreeGrafter"/>
</dbReference>
<dbReference type="EC" id="4.4.1.5" evidence="3"/>
<evidence type="ECO:0000256" key="11">
    <source>
        <dbReference type="ARBA" id="ARBA00048273"/>
    </source>
</evidence>
<dbReference type="PROSITE" id="PS00935">
    <property type="entry name" value="GLYOXALASE_I_2"/>
    <property type="match status" value="1"/>
</dbReference>
<proteinExistence type="inferred from homology"/>
<feature type="binding site" evidence="13">
    <location>
        <position position="56"/>
    </location>
    <ligand>
        <name>Zn(2+)</name>
        <dbReference type="ChEBI" id="CHEBI:29105"/>
        <note>ligand shared between dimeric partners</note>
    </ligand>
</feature>
<dbReference type="GO" id="GO:0019243">
    <property type="term" value="P:methylglyoxal catabolic process to D-lactate via S-lactoyl-glutathione"/>
    <property type="evidence" value="ECO:0007669"/>
    <property type="project" value="TreeGrafter"/>
</dbReference>
<evidence type="ECO:0000256" key="10">
    <source>
        <dbReference type="ARBA" id="ARBA00033298"/>
    </source>
</evidence>
<dbReference type="AlphaFoldDB" id="B1WV35"/>
<feature type="binding site" evidence="13">
    <location>
        <position position="122"/>
    </location>
    <ligand>
        <name>Zn(2+)</name>
        <dbReference type="ChEBI" id="CHEBI:29105"/>
        <note>ligand shared between dimeric partners</note>
    </ligand>
</feature>
<organism evidence="15 16">
    <name type="scientific">Crocosphaera subtropica (strain ATCC 51142 / BH68)</name>
    <name type="common">Cyanothece sp. (strain ATCC 51142)</name>
    <dbReference type="NCBI Taxonomy" id="43989"/>
    <lineage>
        <taxon>Bacteria</taxon>
        <taxon>Bacillati</taxon>
        <taxon>Cyanobacteriota</taxon>
        <taxon>Cyanophyceae</taxon>
        <taxon>Oscillatoriophycideae</taxon>
        <taxon>Chroococcales</taxon>
        <taxon>Aphanothecaceae</taxon>
        <taxon>Crocosphaera</taxon>
        <taxon>Crocosphaera subtropica</taxon>
    </lineage>
</organism>
<dbReference type="InterPro" id="IPR018146">
    <property type="entry name" value="Glyoxalase_1_CS"/>
</dbReference>
<dbReference type="InterPro" id="IPR029068">
    <property type="entry name" value="Glyas_Bleomycin-R_OHBP_Dase"/>
</dbReference>
<dbReference type="PANTHER" id="PTHR46036:SF5">
    <property type="entry name" value="LACTOYLGLUTATHIONE LYASE"/>
    <property type="match status" value="1"/>
</dbReference>
<dbReference type="Gene3D" id="3.10.180.10">
    <property type="entry name" value="2,3-Dihydroxybiphenyl 1,2-Dioxygenase, domain 1"/>
    <property type="match status" value="1"/>
</dbReference>
<evidence type="ECO:0000313" key="15">
    <source>
        <dbReference type="EMBL" id="ACB52232.1"/>
    </source>
</evidence>
<dbReference type="GO" id="GO:0004462">
    <property type="term" value="F:lactoylglutathione lyase activity"/>
    <property type="evidence" value="ECO:0007669"/>
    <property type="project" value="UniProtKB-EC"/>
</dbReference>
<reference evidence="15 16" key="1">
    <citation type="journal article" date="2008" name="Proc. Natl. Acad. Sci. U.S.A.">
        <title>The genome of Cyanothece 51142, a unicellular diazotrophic cyanobacterium important in the marine nitrogen cycle.</title>
        <authorList>
            <person name="Welsh E.A."/>
            <person name="Liberton M."/>
            <person name="Stoeckel J."/>
            <person name="Loh T."/>
            <person name="Elvitigala T."/>
            <person name="Wang C."/>
            <person name="Wollam A."/>
            <person name="Fulton R.S."/>
            <person name="Clifton S.W."/>
            <person name="Jacobs J.M."/>
            <person name="Aurora R."/>
            <person name="Ghosh B.K."/>
            <person name="Sherman L.A."/>
            <person name="Smith R.D."/>
            <person name="Wilson R.K."/>
            <person name="Pakrasi H.B."/>
        </authorList>
    </citation>
    <scope>NUCLEOTIDE SEQUENCE [LARGE SCALE GENOMIC DNA]</scope>
    <source>
        <strain evidence="16">ATCC 51142 / BH68</strain>
    </source>
</reference>
<dbReference type="InterPro" id="IPR004360">
    <property type="entry name" value="Glyas_Fos-R_dOase_dom"/>
</dbReference>
<dbReference type="InterPro" id="IPR037523">
    <property type="entry name" value="VOC_core"/>
</dbReference>
<gene>
    <name evidence="15" type="primary">gloA</name>
    <name evidence="15" type="ordered locus">cce_2884</name>
</gene>
<evidence type="ECO:0000256" key="3">
    <source>
        <dbReference type="ARBA" id="ARBA00012081"/>
    </source>
</evidence>
<dbReference type="CDD" id="cd16358">
    <property type="entry name" value="GlxI_Ni"/>
    <property type="match status" value="1"/>
</dbReference>
<protein>
    <recommendedName>
        <fullName evidence="3">lactoylglutathione lyase</fullName>
        <ecNumber evidence="3">4.4.1.5</ecNumber>
    </recommendedName>
    <alternativeName>
        <fullName evidence="8">Aldoketomutase</fullName>
    </alternativeName>
    <alternativeName>
        <fullName evidence="7">Glyoxalase I</fullName>
    </alternativeName>
    <alternativeName>
        <fullName evidence="6">Ketone-aldehyde mutase</fullName>
    </alternativeName>
    <alternativeName>
        <fullName evidence="9">Methylglyoxalase</fullName>
    </alternativeName>
    <alternativeName>
        <fullName evidence="10">S-D-lactoylglutathione methylglyoxal lyase</fullName>
    </alternativeName>
</protein>
<comment type="cofactor">
    <cofactor evidence="13">
        <name>Zn(2+)</name>
        <dbReference type="ChEBI" id="CHEBI:29105"/>
    </cofactor>
    <text evidence="13">Binds 1 zinc ion per subunit. In the homodimer, two zinc ions are bound between subunits.</text>
</comment>
<dbReference type="RefSeq" id="WP_009547345.1">
    <property type="nucleotide sequence ID" value="NC_010546.1"/>
</dbReference>
<evidence type="ECO:0000256" key="5">
    <source>
        <dbReference type="ARBA" id="ARBA00023239"/>
    </source>
</evidence>
<dbReference type="SUPFAM" id="SSF54593">
    <property type="entry name" value="Glyoxalase/Bleomycin resistance protein/Dihydroxybiphenyl dioxygenase"/>
    <property type="match status" value="1"/>
</dbReference>
<evidence type="ECO:0000256" key="2">
    <source>
        <dbReference type="ARBA" id="ARBA00010363"/>
    </source>
</evidence>
<evidence type="ECO:0000256" key="6">
    <source>
        <dbReference type="ARBA" id="ARBA00030291"/>
    </source>
</evidence>
<evidence type="ECO:0000256" key="1">
    <source>
        <dbReference type="ARBA" id="ARBA00005008"/>
    </source>
</evidence>
<name>B1WV35_CROS5</name>
<keyword evidence="5" id="KW-0456">Lyase</keyword>
<dbReference type="STRING" id="43989.cce_2884"/>
<evidence type="ECO:0000256" key="13">
    <source>
        <dbReference type="PIRSR" id="PIRSR604361-3"/>
    </source>
</evidence>
<keyword evidence="16" id="KW-1185">Reference proteome</keyword>
<keyword evidence="4 13" id="KW-0479">Metal-binding</keyword>
<dbReference type="eggNOG" id="COG0346">
    <property type="taxonomic scope" value="Bacteria"/>
</dbReference>
<evidence type="ECO:0000256" key="7">
    <source>
        <dbReference type="ARBA" id="ARBA00030537"/>
    </source>
</evidence>
<evidence type="ECO:0000259" key="14">
    <source>
        <dbReference type="PROSITE" id="PS51819"/>
    </source>
</evidence>
<evidence type="ECO:0000256" key="4">
    <source>
        <dbReference type="ARBA" id="ARBA00022723"/>
    </source>
</evidence>
<comment type="catalytic activity">
    <reaction evidence="11">
        <text>(R)-S-lactoylglutathione = methylglyoxal + glutathione</text>
        <dbReference type="Rhea" id="RHEA:19069"/>
        <dbReference type="ChEBI" id="CHEBI:17158"/>
        <dbReference type="ChEBI" id="CHEBI:57474"/>
        <dbReference type="ChEBI" id="CHEBI:57925"/>
        <dbReference type="EC" id="4.4.1.5"/>
    </reaction>
</comment>
<dbReference type="KEGG" id="cyt:cce_2884"/>
<comment type="pathway">
    <text evidence="1">Secondary metabolite metabolism; methylglyoxal degradation; (R)-lactate from methylglyoxal: step 1/2.</text>
</comment>
<evidence type="ECO:0000256" key="12">
    <source>
        <dbReference type="PIRSR" id="PIRSR604361-1"/>
    </source>
</evidence>
<dbReference type="UniPathway" id="UPA00619">
    <property type="reaction ID" value="UER00675"/>
</dbReference>
<keyword evidence="13" id="KW-0862">Zinc</keyword>
<feature type="domain" description="VOC" evidence="14">
    <location>
        <begin position="2"/>
        <end position="126"/>
    </location>
</feature>
<evidence type="ECO:0000313" key="16">
    <source>
        <dbReference type="Proteomes" id="UP000001203"/>
    </source>
</evidence>
<comment type="similarity">
    <text evidence="2">Belongs to the glyoxalase I family.</text>
</comment>
<evidence type="ECO:0000256" key="8">
    <source>
        <dbReference type="ARBA" id="ARBA00030892"/>
    </source>
</evidence>
<dbReference type="HOGENOM" id="CLU_046006_8_1_3"/>
<dbReference type="InterPro" id="IPR004361">
    <property type="entry name" value="Glyoxalase_1"/>
</dbReference>
<feature type="active site" description="Proton donor/acceptor" evidence="12">
    <location>
        <position position="122"/>
    </location>
</feature>